<evidence type="ECO:0000256" key="5">
    <source>
        <dbReference type="ARBA" id="ARBA00022977"/>
    </source>
</evidence>
<dbReference type="InterPro" id="IPR008867">
    <property type="entry name" value="ThiG"/>
</dbReference>
<evidence type="ECO:0000256" key="3">
    <source>
        <dbReference type="ARBA" id="ARBA00011960"/>
    </source>
</evidence>
<comment type="function">
    <text evidence="1 8">Catalyzes the rearrangement of 1-deoxy-D-xylulose 5-phosphate (DXP) to produce the thiazole phosphate moiety of thiamine. Sulfur is provided by the thiocarboxylate moiety of the carrier protein ThiS. In vitro, sulfur can be provided by H(2)S.</text>
</comment>
<reference evidence="10 11" key="1">
    <citation type="submission" date="2014-03" db="EMBL/GenBank/DDBJ databases">
        <title>Sequencing and Comparison of Genomes and Transcriptome Profiles of Human Ehrlichiosis Agents.</title>
        <authorList>
            <person name="Lin M."/>
            <person name="Daugherty S.C."/>
            <person name="Nagaraj S."/>
            <person name="Cheng Z."/>
            <person name="Xiong Q."/>
            <person name="Lin F.-Y."/>
            <person name="Sengamalay N."/>
            <person name="Ott S."/>
            <person name="Godinez A."/>
            <person name="Tallon L.J."/>
            <person name="Sadzewicz L."/>
            <person name="Fraser C.M."/>
            <person name="Dunning Hotopp J.C."/>
            <person name="Rikihisa Y."/>
        </authorList>
    </citation>
    <scope>NUCLEOTIDE SEQUENCE [LARGE SCALE GENOMIC DNA]</scope>
    <source>
        <strain evidence="10 11">Oregon</strain>
    </source>
</reference>
<sequence length="258" mass="27973">MTDPLKIANRSFVSRLIVGTGKYADFAETAQAIEASGTEIVTVALKRVNITDRKRETLQDYIDPRKYTYLPNTAFCFDAEEAVRHLVLAREIGGWNLVKVEIFSEKEFLYPDMQATLKAVEILVKEGFAVMPYCNDDPVMCKKLEDMGAVAVMPLAAPIGSGLGIQNLFNLKVIIKQSRIPVIVDAGVGTPSDAVVAMEAGCDGVLINTSIAKARFPVQMAEAMKLAVRSGRLGYLAGRMEIQRFASASSESSGIGSS</sequence>
<comment type="catalytic activity">
    <reaction evidence="7 8">
        <text>[ThiS sulfur-carrier protein]-C-terminal-Gly-aminoethanethioate + 2-iminoacetate + 1-deoxy-D-xylulose 5-phosphate = [ThiS sulfur-carrier protein]-C-terminal Gly-Gly + 2-[(2R,5Z)-2-carboxy-4-methylthiazol-5(2H)-ylidene]ethyl phosphate + 2 H2O + H(+)</text>
        <dbReference type="Rhea" id="RHEA:26297"/>
        <dbReference type="Rhea" id="RHEA-COMP:12909"/>
        <dbReference type="Rhea" id="RHEA-COMP:19908"/>
        <dbReference type="ChEBI" id="CHEBI:15377"/>
        <dbReference type="ChEBI" id="CHEBI:15378"/>
        <dbReference type="ChEBI" id="CHEBI:57792"/>
        <dbReference type="ChEBI" id="CHEBI:62899"/>
        <dbReference type="ChEBI" id="CHEBI:77846"/>
        <dbReference type="ChEBI" id="CHEBI:90778"/>
        <dbReference type="ChEBI" id="CHEBI:232372"/>
        <dbReference type="EC" id="2.8.1.10"/>
    </reaction>
</comment>
<evidence type="ECO:0000313" key="11">
    <source>
        <dbReference type="Proteomes" id="UP000023755"/>
    </source>
</evidence>
<dbReference type="PANTHER" id="PTHR34266:SF2">
    <property type="entry name" value="THIAZOLE SYNTHASE"/>
    <property type="match status" value="1"/>
</dbReference>
<dbReference type="SUPFAM" id="SSF110399">
    <property type="entry name" value="ThiG-like"/>
    <property type="match status" value="1"/>
</dbReference>
<feature type="binding site" evidence="8">
    <location>
        <position position="160"/>
    </location>
    <ligand>
        <name>1-deoxy-D-xylulose 5-phosphate</name>
        <dbReference type="ChEBI" id="CHEBI:57792"/>
    </ligand>
</feature>
<proteinExistence type="inferred from homology"/>
<dbReference type="GO" id="GO:0009229">
    <property type="term" value="P:thiamine diphosphate biosynthetic process"/>
    <property type="evidence" value="ECO:0007669"/>
    <property type="project" value="UniProtKB-UniRule"/>
</dbReference>
<dbReference type="CDD" id="cd04728">
    <property type="entry name" value="ThiG"/>
    <property type="match status" value="1"/>
</dbReference>
<accession>X5HLU4</accession>
<dbReference type="KEGG" id="nhm:NHE_0456"/>
<feature type="domain" description="Thiazole synthase ThiG" evidence="9">
    <location>
        <begin position="6"/>
        <end position="250"/>
    </location>
</feature>
<evidence type="ECO:0000256" key="1">
    <source>
        <dbReference type="ARBA" id="ARBA00002834"/>
    </source>
</evidence>
<keyword evidence="6 8" id="KW-0704">Schiff base</keyword>
<comment type="subcellular location">
    <subcellularLocation>
        <location evidence="8">Cytoplasm</location>
    </subcellularLocation>
</comment>
<comment type="similarity">
    <text evidence="8">Belongs to the ThiG family.</text>
</comment>
<feature type="binding site" evidence="8">
    <location>
        <begin position="186"/>
        <end position="187"/>
    </location>
    <ligand>
        <name>1-deoxy-D-xylulose 5-phosphate</name>
        <dbReference type="ChEBI" id="CHEBI:57792"/>
    </ligand>
</feature>
<evidence type="ECO:0000256" key="4">
    <source>
        <dbReference type="ARBA" id="ARBA00022679"/>
    </source>
</evidence>
<dbReference type="Proteomes" id="UP000023755">
    <property type="component" value="Chromosome"/>
</dbReference>
<name>X5HLU4_9RICK</name>
<evidence type="ECO:0000256" key="7">
    <source>
        <dbReference type="ARBA" id="ARBA00049897"/>
    </source>
</evidence>
<dbReference type="HAMAP" id="MF_00443">
    <property type="entry name" value="ThiG"/>
    <property type="match status" value="1"/>
</dbReference>
<dbReference type="STRING" id="1286528.NHE_0456"/>
<comment type="pathway">
    <text evidence="2 8">Cofactor biosynthesis; thiamine diphosphate biosynthesis.</text>
</comment>
<organism evidence="10 11">
    <name type="scientific">Neorickettsia helminthoeca str. Oregon</name>
    <dbReference type="NCBI Taxonomy" id="1286528"/>
    <lineage>
        <taxon>Bacteria</taxon>
        <taxon>Pseudomonadati</taxon>
        <taxon>Pseudomonadota</taxon>
        <taxon>Alphaproteobacteria</taxon>
        <taxon>Rickettsiales</taxon>
        <taxon>Anaplasmataceae</taxon>
        <taxon>Neorickettsia</taxon>
    </lineage>
</organism>
<dbReference type="UniPathway" id="UPA00060"/>
<protein>
    <recommendedName>
        <fullName evidence="3 8">Thiazole synthase</fullName>
        <ecNumber evidence="3 8">2.8.1.10</ecNumber>
    </recommendedName>
</protein>
<feature type="binding site" evidence="8">
    <location>
        <begin position="208"/>
        <end position="209"/>
    </location>
    <ligand>
        <name>1-deoxy-D-xylulose 5-phosphate</name>
        <dbReference type="ChEBI" id="CHEBI:57792"/>
    </ligand>
</feature>
<dbReference type="HOGENOM" id="CLU_062233_1_0_5"/>
<keyword evidence="11" id="KW-1185">Reference proteome</keyword>
<feature type="active site" description="Schiff-base intermediate with DXP" evidence="8">
    <location>
        <position position="99"/>
    </location>
</feature>
<evidence type="ECO:0000256" key="6">
    <source>
        <dbReference type="ARBA" id="ARBA00023270"/>
    </source>
</evidence>
<keyword evidence="8" id="KW-0963">Cytoplasm</keyword>
<gene>
    <name evidence="8" type="primary">thiG</name>
    <name evidence="10" type="ORF">NHE_0456</name>
</gene>
<dbReference type="InterPro" id="IPR033983">
    <property type="entry name" value="Thiazole_synthase_ThiG"/>
</dbReference>
<evidence type="ECO:0000313" key="10">
    <source>
        <dbReference type="EMBL" id="AHX11400.1"/>
    </source>
</evidence>
<dbReference type="RefSeq" id="WP_038560498.1">
    <property type="nucleotide sequence ID" value="NZ_CP007481.1"/>
</dbReference>
<keyword evidence="4 8" id="KW-0808">Transferase</keyword>
<dbReference type="EMBL" id="CP007481">
    <property type="protein sequence ID" value="AHX11400.1"/>
    <property type="molecule type" value="Genomic_DNA"/>
</dbReference>
<dbReference type="EC" id="2.8.1.10" evidence="3 8"/>
<keyword evidence="5 8" id="KW-0784">Thiamine biosynthesis</keyword>
<comment type="subunit">
    <text evidence="8">Homotetramer. Forms heterodimers with either ThiH or ThiS.</text>
</comment>
<evidence type="ECO:0000256" key="8">
    <source>
        <dbReference type="HAMAP-Rule" id="MF_00443"/>
    </source>
</evidence>
<dbReference type="PANTHER" id="PTHR34266">
    <property type="entry name" value="THIAZOLE SYNTHASE"/>
    <property type="match status" value="1"/>
</dbReference>
<dbReference type="InterPro" id="IPR013785">
    <property type="entry name" value="Aldolase_TIM"/>
</dbReference>
<dbReference type="GO" id="GO:0005737">
    <property type="term" value="C:cytoplasm"/>
    <property type="evidence" value="ECO:0007669"/>
    <property type="project" value="UniProtKB-SubCell"/>
</dbReference>
<dbReference type="OrthoDB" id="9805935at2"/>
<dbReference type="GO" id="GO:1990107">
    <property type="term" value="F:thiazole synthase activity"/>
    <property type="evidence" value="ECO:0007669"/>
    <property type="project" value="UniProtKB-EC"/>
</dbReference>
<dbReference type="AlphaFoldDB" id="X5HLU4"/>
<dbReference type="Pfam" id="PF05690">
    <property type="entry name" value="ThiG"/>
    <property type="match status" value="1"/>
</dbReference>
<evidence type="ECO:0000256" key="2">
    <source>
        <dbReference type="ARBA" id="ARBA00004948"/>
    </source>
</evidence>
<evidence type="ECO:0000259" key="9">
    <source>
        <dbReference type="Pfam" id="PF05690"/>
    </source>
</evidence>
<dbReference type="Gene3D" id="3.20.20.70">
    <property type="entry name" value="Aldolase class I"/>
    <property type="match status" value="1"/>
</dbReference>